<dbReference type="EMBL" id="CM029041">
    <property type="protein sequence ID" value="KAG2627880.1"/>
    <property type="molecule type" value="Genomic_DNA"/>
</dbReference>
<dbReference type="AlphaFoldDB" id="A0A8T0UYE2"/>
<protein>
    <submittedName>
        <fullName evidence="1">Uncharacterized protein</fullName>
    </submittedName>
</protein>
<accession>A0A8T0UYE2</accession>
<sequence length="219" mass="24417">MNLCSGYSIEANNEATQGFSSHCLELFSHCELVMDSNALQPSNKFDISVASSRSSIKQLYDVLASFDEPKKELVRSPGFGGLLKFPALRKINRRFAVWLMSKVLYLDCIDVGFLKLPHDSFPRIKHFNNEIVKSMILADSIHGTANNACCDFGKSKLRDPNSICYSWTSAFKDYYGTSHSLADRVMGSGIIIFQGPRSARWGMNSLYCLVDVSLCQKGS</sequence>
<proteinExistence type="predicted"/>
<reference evidence="1" key="1">
    <citation type="submission" date="2020-05" db="EMBL/GenBank/DDBJ databases">
        <title>WGS assembly of Panicum virgatum.</title>
        <authorList>
            <person name="Lovell J.T."/>
            <person name="Jenkins J."/>
            <person name="Shu S."/>
            <person name="Juenger T.E."/>
            <person name="Schmutz J."/>
        </authorList>
    </citation>
    <scope>NUCLEOTIDE SEQUENCE</scope>
    <source>
        <strain evidence="1">AP13</strain>
    </source>
</reference>
<evidence type="ECO:0000313" key="1">
    <source>
        <dbReference type="EMBL" id="KAG2627880.1"/>
    </source>
</evidence>
<keyword evidence="2" id="KW-1185">Reference proteome</keyword>
<gene>
    <name evidence="1" type="ORF">PVAP13_3KG265019</name>
</gene>
<organism evidence="1 2">
    <name type="scientific">Panicum virgatum</name>
    <name type="common">Blackwell switchgrass</name>
    <dbReference type="NCBI Taxonomy" id="38727"/>
    <lineage>
        <taxon>Eukaryota</taxon>
        <taxon>Viridiplantae</taxon>
        <taxon>Streptophyta</taxon>
        <taxon>Embryophyta</taxon>
        <taxon>Tracheophyta</taxon>
        <taxon>Spermatophyta</taxon>
        <taxon>Magnoliopsida</taxon>
        <taxon>Liliopsida</taxon>
        <taxon>Poales</taxon>
        <taxon>Poaceae</taxon>
        <taxon>PACMAD clade</taxon>
        <taxon>Panicoideae</taxon>
        <taxon>Panicodae</taxon>
        <taxon>Paniceae</taxon>
        <taxon>Panicinae</taxon>
        <taxon>Panicum</taxon>
        <taxon>Panicum sect. Hiantes</taxon>
    </lineage>
</organism>
<dbReference type="Proteomes" id="UP000823388">
    <property type="component" value="Chromosome 3K"/>
</dbReference>
<evidence type="ECO:0000313" key="2">
    <source>
        <dbReference type="Proteomes" id="UP000823388"/>
    </source>
</evidence>
<comment type="caution">
    <text evidence="1">The sequence shown here is derived from an EMBL/GenBank/DDBJ whole genome shotgun (WGS) entry which is preliminary data.</text>
</comment>
<name>A0A8T0UYE2_PANVG</name>